<evidence type="ECO:0000259" key="4">
    <source>
        <dbReference type="PROSITE" id="PS50158"/>
    </source>
</evidence>
<dbReference type="GO" id="GO:0006397">
    <property type="term" value="P:mRNA processing"/>
    <property type="evidence" value="ECO:0007669"/>
    <property type="project" value="UniProtKB-KW"/>
</dbReference>
<feature type="domain" description="CCHC-type" evidence="4">
    <location>
        <begin position="282"/>
        <end position="296"/>
    </location>
</feature>
<keyword evidence="1" id="KW-0507">mRNA processing</keyword>
<keyword evidence="2" id="KW-0863">Zinc-finger</keyword>
<dbReference type="InterPro" id="IPR001878">
    <property type="entry name" value="Znf_CCHC"/>
</dbReference>
<dbReference type="GO" id="GO:0003676">
    <property type="term" value="F:nucleic acid binding"/>
    <property type="evidence" value="ECO:0007669"/>
    <property type="project" value="InterPro"/>
</dbReference>
<dbReference type="Proteomes" id="UP000054007">
    <property type="component" value="Unassembled WGS sequence"/>
</dbReference>
<evidence type="ECO:0000256" key="2">
    <source>
        <dbReference type="PROSITE-ProRule" id="PRU00047"/>
    </source>
</evidence>
<dbReference type="AlphaFoldDB" id="A0A0D7AW57"/>
<keyword evidence="6" id="KW-1185">Reference proteome</keyword>
<keyword evidence="2" id="KW-0862">Zinc</keyword>
<dbReference type="InterPro" id="IPR036875">
    <property type="entry name" value="Znf_CCHC_sf"/>
</dbReference>
<dbReference type="OrthoDB" id="3271192at2759"/>
<feature type="non-terminal residue" evidence="5">
    <location>
        <position position="346"/>
    </location>
</feature>
<reference evidence="5 6" key="1">
    <citation type="journal article" date="2015" name="Fungal Genet. Biol.">
        <title>Evolution of novel wood decay mechanisms in Agaricales revealed by the genome sequences of Fistulina hepatica and Cylindrobasidium torrendii.</title>
        <authorList>
            <person name="Floudas D."/>
            <person name="Held B.W."/>
            <person name="Riley R."/>
            <person name="Nagy L.G."/>
            <person name="Koehler G."/>
            <person name="Ransdell A.S."/>
            <person name="Younus H."/>
            <person name="Chow J."/>
            <person name="Chiniquy J."/>
            <person name="Lipzen A."/>
            <person name="Tritt A."/>
            <person name="Sun H."/>
            <person name="Haridas S."/>
            <person name="LaButti K."/>
            <person name="Ohm R.A."/>
            <person name="Kues U."/>
            <person name="Blanchette R.A."/>
            <person name="Grigoriev I.V."/>
            <person name="Minto R.E."/>
            <person name="Hibbett D.S."/>
        </authorList>
    </citation>
    <scope>NUCLEOTIDE SEQUENCE [LARGE SCALE GENOMIC DNA]</scope>
    <source>
        <strain evidence="5 6">FP15055 ss-10</strain>
    </source>
</reference>
<sequence>FRDPFQLNRKIPSPKLPSWDGEGSTLIDYLVQMGKLARLGPTMVADLGAMAPTTFKGKAEAWWENMVSPAAKIYYSQDWTLMCDLLRERWMHKKWRMRREEEYDSIRFRQKGHEEENPTAFVHRRLRLFVWLHPTITDGPHMVRMIMRNAPASWDFYVNEATTPNLLHLAREADALESTLIQAYVNELQQQKALNSGGFRRRYLRAANLVAQDDATEEQEEEDDSQSVLTSDEREILVAQSRSARSSNNKKRPEFPRGKTIGGYEFLRRDEVKSPNKPVGDCFLCTSPNHFARECPHYGKWHALRAAMVIEVSPELERADIEDGNQFVAYVVQHESIALSAYVGSL</sequence>
<evidence type="ECO:0000313" key="5">
    <source>
        <dbReference type="EMBL" id="KIY62094.1"/>
    </source>
</evidence>
<dbReference type="PROSITE" id="PS50158">
    <property type="entry name" value="ZF_CCHC"/>
    <property type="match status" value="1"/>
</dbReference>
<gene>
    <name evidence="5" type="ORF">CYLTODRAFT_336630</name>
</gene>
<evidence type="ECO:0000256" key="1">
    <source>
        <dbReference type="ARBA" id="ARBA00022664"/>
    </source>
</evidence>
<evidence type="ECO:0000256" key="3">
    <source>
        <dbReference type="SAM" id="MobiDB-lite"/>
    </source>
</evidence>
<dbReference type="EMBL" id="KN880825">
    <property type="protein sequence ID" value="KIY62094.1"/>
    <property type="molecule type" value="Genomic_DNA"/>
</dbReference>
<feature type="non-terminal residue" evidence="5">
    <location>
        <position position="1"/>
    </location>
</feature>
<accession>A0A0D7AW57</accession>
<feature type="region of interest" description="Disordered" evidence="3">
    <location>
        <begin position="212"/>
        <end position="232"/>
    </location>
</feature>
<name>A0A0D7AW57_9AGAR</name>
<protein>
    <recommendedName>
        <fullName evidence="4">CCHC-type domain-containing protein</fullName>
    </recommendedName>
</protein>
<proteinExistence type="predicted"/>
<keyword evidence="2" id="KW-0479">Metal-binding</keyword>
<dbReference type="GO" id="GO:0008270">
    <property type="term" value="F:zinc ion binding"/>
    <property type="evidence" value="ECO:0007669"/>
    <property type="project" value="UniProtKB-KW"/>
</dbReference>
<dbReference type="STRING" id="1314674.A0A0D7AW57"/>
<dbReference type="SUPFAM" id="SSF57756">
    <property type="entry name" value="Retrovirus zinc finger-like domains"/>
    <property type="match status" value="1"/>
</dbReference>
<organism evidence="5 6">
    <name type="scientific">Cylindrobasidium torrendii FP15055 ss-10</name>
    <dbReference type="NCBI Taxonomy" id="1314674"/>
    <lineage>
        <taxon>Eukaryota</taxon>
        <taxon>Fungi</taxon>
        <taxon>Dikarya</taxon>
        <taxon>Basidiomycota</taxon>
        <taxon>Agaricomycotina</taxon>
        <taxon>Agaricomycetes</taxon>
        <taxon>Agaricomycetidae</taxon>
        <taxon>Agaricales</taxon>
        <taxon>Marasmiineae</taxon>
        <taxon>Physalacriaceae</taxon>
        <taxon>Cylindrobasidium</taxon>
    </lineage>
</organism>
<feature type="compositionally biased region" description="Acidic residues" evidence="3">
    <location>
        <begin position="214"/>
        <end position="225"/>
    </location>
</feature>
<evidence type="ECO:0000313" key="6">
    <source>
        <dbReference type="Proteomes" id="UP000054007"/>
    </source>
</evidence>